<evidence type="ECO:0000256" key="2">
    <source>
        <dbReference type="ARBA" id="ARBA00023002"/>
    </source>
</evidence>
<evidence type="ECO:0000313" key="4">
    <source>
        <dbReference type="EMBL" id="QDU30941.1"/>
    </source>
</evidence>
<dbReference type="Pfam" id="PF01613">
    <property type="entry name" value="Flavin_Reduct"/>
    <property type="match status" value="1"/>
</dbReference>
<evidence type="ECO:0000256" key="1">
    <source>
        <dbReference type="ARBA" id="ARBA00008898"/>
    </source>
</evidence>
<dbReference type="EMBL" id="CP036274">
    <property type="protein sequence ID" value="QDU30941.1"/>
    <property type="molecule type" value="Genomic_DNA"/>
</dbReference>
<dbReference type="KEGG" id="aagg:ETAA8_60940"/>
<dbReference type="GO" id="GO:0042602">
    <property type="term" value="F:riboflavin reductase (NADPH) activity"/>
    <property type="evidence" value="ECO:0007669"/>
    <property type="project" value="TreeGrafter"/>
</dbReference>
<dbReference type="InterPro" id="IPR012349">
    <property type="entry name" value="Split_barrel_FMN-bd"/>
</dbReference>
<reference evidence="4 5" key="1">
    <citation type="submission" date="2019-02" db="EMBL/GenBank/DDBJ databases">
        <title>Deep-cultivation of Planctomycetes and their phenomic and genomic characterization uncovers novel biology.</title>
        <authorList>
            <person name="Wiegand S."/>
            <person name="Jogler M."/>
            <person name="Boedeker C."/>
            <person name="Pinto D."/>
            <person name="Vollmers J."/>
            <person name="Rivas-Marin E."/>
            <person name="Kohn T."/>
            <person name="Peeters S.H."/>
            <person name="Heuer A."/>
            <person name="Rast P."/>
            <person name="Oberbeckmann S."/>
            <person name="Bunk B."/>
            <person name="Jeske O."/>
            <person name="Meyerdierks A."/>
            <person name="Storesund J.E."/>
            <person name="Kallscheuer N."/>
            <person name="Luecker S."/>
            <person name="Lage O.M."/>
            <person name="Pohl T."/>
            <person name="Merkel B.J."/>
            <person name="Hornburger P."/>
            <person name="Mueller R.-W."/>
            <person name="Bruemmer F."/>
            <person name="Labrenz M."/>
            <person name="Spormann A.M."/>
            <person name="Op den Camp H."/>
            <person name="Overmann J."/>
            <person name="Amann R."/>
            <person name="Jetten M.S.M."/>
            <person name="Mascher T."/>
            <person name="Medema M.H."/>
            <person name="Devos D.P."/>
            <person name="Kaster A.-K."/>
            <person name="Ovreas L."/>
            <person name="Rohde M."/>
            <person name="Galperin M.Y."/>
            <person name="Jogler C."/>
        </authorList>
    </citation>
    <scope>NUCLEOTIDE SEQUENCE [LARGE SCALE GENOMIC DNA]</scope>
    <source>
        <strain evidence="4 5">ETA_A8</strain>
    </source>
</reference>
<evidence type="ECO:0000313" key="5">
    <source>
        <dbReference type="Proteomes" id="UP000315017"/>
    </source>
</evidence>
<feature type="domain" description="Flavin reductase like" evidence="3">
    <location>
        <begin position="13"/>
        <end position="159"/>
    </location>
</feature>
<organism evidence="4 5">
    <name type="scientific">Anatilimnocola aggregata</name>
    <dbReference type="NCBI Taxonomy" id="2528021"/>
    <lineage>
        <taxon>Bacteria</taxon>
        <taxon>Pseudomonadati</taxon>
        <taxon>Planctomycetota</taxon>
        <taxon>Planctomycetia</taxon>
        <taxon>Pirellulales</taxon>
        <taxon>Pirellulaceae</taxon>
        <taxon>Anatilimnocola</taxon>
    </lineage>
</organism>
<dbReference type="InterPro" id="IPR002563">
    <property type="entry name" value="Flavin_Rdtase-like_dom"/>
</dbReference>
<keyword evidence="2" id="KW-0560">Oxidoreductase</keyword>
<dbReference type="PANTHER" id="PTHR30466">
    <property type="entry name" value="FLAVIN REDUCTASE"/>
    <property type="match status" value="1"/>
</dbReference>
<evidence type="ECO:0000259" key="3">
    <source>
        <dbReference type="SMART" id="SM00903"/>
    </source>
</evidence>
<dbReference type="InterPro" id="IPR050268">
    <property type="entry name" value="NADH-dep_flavin_reductase"/>
</dbReference>
<gene>
    <name evidence="4" type="ORF">ETAA8_60940</name>
</gene>
<name>A0A517YL38_9BACT</name>
<dbReference type="Proteomes" id="UP000315017">
    <property type="component" value="Chromosome"/>
</dbReference>
<dbReference type="RefSeq" id="WP_145097269.1">
    <property type="nucleotide sequence ID" value="NZ_CP036274.1"/>
</dbReference>
<sequence length="194" mass="21600">MQPPNLEQIDSLLRIVDREIWLITAAHNGQRSGLTATWVSQVSLDPERPVLLAGLSPRNYTTELVQQRGLFAAHLMTHEQLQLAYALAAHSGRQQDKLAGVQLSPHESGALILTECRAWFVGKVFRQQSTGDREFFWADVIAAGENAAGPALREQAFFQGLTATERIHLKELRASDALALRAAARLWRQQPTEL</sequence>
<protein>
    <submittedName>
        <fullName evidence="4">Flavin reductase like domain protein</fullName>
    </submittedName>
</protein>
<proteinExistence type="inferred from homology"/>
<dbReference type="SMART" id="SM00903">
    <property type="entry name" value="Flavin_Reduct"/>
    <property type="match status" value="1"/>
</dbReference>
<comment type="similarity">
    <text evidence="1">Belongs to the non-flavoprotein flavin reductase family.</text>
</comment>
<dbReference type="AlphaFoldDB" id="A0A517YL38"/>
<dbReference type="SUPFAM" id="SSF50475">
    <property type="entry name" value="FMN-binding split barrel"/>
    <property type="match status" value="1"/>
</dbReference>
<dbReference type="Gene3D" id="2.30.110.10">
    <property type="entry name" value="Electron Transport, Fmn-binding Protein, Chain A"/>
    <property type="match status" value="1"/>
</dbReference>
<keyword evidence="5" id="KW-1185">Reference proteome</keyword>
<dbReference type="PANTHER" id="PTHR30466:SF11">
    <property type="entry name" value="FLAVIN-DEPENDENT MONOOXYGENASE, REDUCTASE SUBUNIT HSAB"/>
    <property type="match status" value="1"/>
</dbReference>
<accession>A0A517YL38</accession>
<dbReference type="OrthoDB" id="9792436at2"/>
<dbReference type="GO" id="GO:0010181">
    <property type="term" value="F:FMN binding"/>
    <property type="evidence" value="ECO:0007669"/>
    <property type="project" value="InterPro"/>
</dbReference>